<dbReference type="AlphaFoldDB" id="U7V9X6"/>
<name>U7V9X6_9FUSO</name>
<evidence type="ECO:0000313" key="2">
    <source>
        <dbReference type="Proteomes" id="UP000017081"/>
    </source>
</evidence>
<sequence>MKNELYMLTSKEFKLSEIVYILSNLEITRYIPILDENVMFMSNEPNVTTLANNIIEEAKKITKKEDISQFLLLKIGENYNGWFDENLWNWISKNDI</sequence>
<dbReference type="RefSeq" id="WP_023051255.1">
    <property type="nucleotide sequence ID" value="NZ_CP173062.2"/>
</dbReference>
<organism evidence="1 2">
    <name type="scientific">Cetobacterium somerae ATCC BAA-474</name>
    <dbReference type="NCBI Taxonomy" id="1319815"/>
    <lineage>
        <taxon>Bacteria</taxon>
        <taxon>Fusobacteriati</taxon>
        <taxon>Fusobacteriota</taxon>
        <taxon>Fusobacteriia</taxon>
        <taxon>Fusobacteriales</taxon>
        <taxon>Fusobacteriaceae</taxon>
        <taxon>Cetobacterium</taxon>
    </lineage>
</organism>
<dbReference type="HOGENOM" id="CLU_2354651_0_0_0"/>
<comment type="caution">
    <text evidence="1">The sequence shown here is derived from an EMBL/GenBank/DDBJ whole genome shotgun (WGS) entry which is preliminary data.</text>
</comment>
<gene>
    <name evidence="1" type="ORF">HMPREF0202_01719</name>
</gene>
<evidence type="ECO:0000313" key="1">
    <source>
        <dbReference type="EMBL" id="ERT68330.1"/>
    </source>
</evidence>
<dbReference type="Proteomes" id="UP000017081">
    <property type="component" value="Unassembled WGS sequence"/>
</dbReference>
<dbReference type="EMBL" id="AXZF01000067">
    <property type="protein sequence ID" value="ERT68330.1"/>
    <property type="molecule type" value="Genomic_DNA"/>
</dbReference>
<keyword evidence="2" id="KW-1185">Reference proteome</keyword>
<proteinExistence type="predicted"/>
<reference evidence="1 2" key="1">
    <citation type="submission" date="2013-08" db="EMBL/GenBank/DDBJ databases">
        <authorList>
            <person name="Weinstock G."/>
            <person name="Sodergren E."/>
            <person name="Wylie T."/>
            <person name="Fulton L."/>
            <person name="Fulton R."/>
            <person name="Fronick C."/>
            <person name="O'Laughlin M."/>
            <person name="Godfrey J."/>
            <person name="Miner T."/>
            <person name="Herter B."/>
            <person name="Appelbaum E."/>
            <person name="Cordes M."/>
            <person name="Lek S."/>
            <person name="Wollam A."/>
            <person name="Pepin K.H."/>
            <person name="Palsikar V.B."/>
            <person name="Mitreva M."/>
            <person name="Wilson R.K."/>
        </authorList>
    </citation>
    <scope>NUCLEOTIDE SEQUENCE [LARGE SCALE GENOMIC DNA]</scope>
    <source>
        <strain evidence="1 2">ATCC BAA-474</strain>
    </source>
</reference>
<accession>U7V9X6</accession>
<protein>
    <submittedName>
        <fullName evidence="1">Uncharacterized protein</fullName>
    </submittedName>
</protein>